<proteinExistence type="predicted"/>
<feature type="region of interest" description="Disordered" evidence="1">
    <location>
        <begin position="1"/>
        <end position="118"/>
    </location>
</feature>
<accession>A0A6G1KL47</accession>
<protein>
    <submittedName>
        <fullName evidence="2">Uncharacterized protein</fullName>
    </submittedName>
</protein>
<keyword evidence="3" id="KW-1185">Reference proteome</keyword>
<reference evidence="2" key="1">
    <citation type="journal article" date="2020" name="Stud. Mycol.">
        <title>101 Dothideomycetes genomes: a test case for predicting lifestyles and emergence of pathogens.</title>
        <authorList>
            <person name="Haridas S."/>
            <person name="Albert R."/>
            <person name="Binder M."/>
            <person name="Bloem J."/>
            <person name="Labutti K."/>
            <person name="Salamov A."/>
            <person name="Andreopoulos B."/>
            <person name="Baker S."/>
            <person name="Barry K."/>
            <person name="Bills G."/>
            <person name="Bluhm B."/>
            <person name="Cannon C."/>
            <person name="Castanera R."/>
            <person name="Culley D."/>
            <person name="Daum C."/>
            <person name="Ezra D."/>
            <person name="Gonzalez J."/>
            <person name="Henrissat B."/>
            <person name="Kuo A."/>
            <person name="Liang C."/>
            <person name="Lipzen A."/>
            <person name="Lutzoni F."/>
            <person name="Magnuson J."/>
            <person name="Mondo S."/>
            <person name="Nolan M."/>
            <person name="Ohm R."/>
            <person name="Pangilinan J."/>
            <person name="Park H.-J."/>
            <person name="Ramirez L."/>
            <person name="Alfaro M."/>
            <person name="Sun H."/>
            <person name="Tritt A."/>
            <person name="Yoshinaga Y."/>
            <person name="Zwiers L.-H."/>
            <person name="Turgeon B."/>
            <person name="Goodwin S."/>
            <person name="Spatafora J."/>
            <person name="Crous P."/>
            <person name="Grigoriev I."/>
        </authorList>
    </citation>
    <scope>NUCLEOTIDE SEQUENCE</scope>
    <source>
        <strain evidence="2">CBS 279.74</strain>
    </source>
</reference>
<organism evidence="2 3">
    <name type="scientific">Pleomassaria siparia CBS 279.74</name>
    <dbReference type="NCBI Taxonomy" id="1314801"/>
    <lineage>
        <taxon>Eukaryota</taxon>
        <taxon>Fungi</taxon>
        <taxon>Dikarya</taxon>
        <taxon>Ascomycota</taxon>
        <taxon>Pezizomycotina</taxon>
        <taxon>Dothideomycetes</taxon>
        <taxon>Pleosporomycetidae</taxon>
        <taxon>Pleosporales</taxon>
        <taxon>Pleomassariaceae</taxon>
        <taxon>Pleomassaria</taxon>
    </lineage>
</organism>
<feature type="region of interest" description="Disordered" evidence="1">
    <location>
        <begin position="548"/>
        <end position="567"/>
    </location>
</feature>
<feature type="region of interest" description="Disordered" evidence="1">
    <location>
        <begin position="511"/>
        <end position="530"/>
    </location>
</feature>
<feature type="compositionally biased region" description="Basic and acidic residues" evidence="1">
    <location>
        <begin position="292"/>
        <end position="302"/>
    </location>
</feature>
<feature type="compositionally biased region" description="Basic residues" evidence="1">
    <location>
        <begin position="1"/>
        <end position="20"/>
    </location>
</feature>
<dbReference type="Proteomes" id="UP000799428">
    <property type="component" value="Unassembled WGS sequence"/>
</dbReference>
<feature type="region of interest" description="Disordered" evidence="1">
    <location>
        <begin position="400"/>
        <end position="421"/>
    </location>
</feature>
<evidence type="ECO:0000256" key="1">
    <source>
        <dbReference type="SAM" id="MobiDB-lite"/>
    </source>
</evidence>
<gene>
    <name evidence="2" type="ORF">K504DRAFT_530235</name>
</gene>
<dbReference type="AlphaFoldDB" id="A0A6G1KL47"/>
<dbReference type="EMBL" id="MU005765">
    <property type="protein sequence ID" value="KAF2713202.1"/>
    <property type="molecule type" value="Genomic_DNA"/>
</dbReference>
<sequence>MTVPKKAARGKVKARSRRSLVSKLPPRPGVSKRRGKAMPKINSKPKISDPRSTTSKNAKSHKPLIVHLPSGNNSESEDGYQGRRSLNTRGGLNPPSTPPLLPTLYNHSIPTSENPTTQVGTQSGFFNKRISLQCRKVPSITNSMSIPGPRSRLNAATPQYDPRKLLPMKRKGKYKLATMETVEEVHLPSLSSSVRSEGIQNAPPSGTRLISRYTPSVDPTVRDTDEEDDPPIHHRRTIRTTRTRRTITSGNSYKRQLGATQNNPLVIESDSNIVEVPNSRLRKKRSCVPSKTMRDLNEEEKMLPPSPRKAGRSTYCKPTSRKPGVRDLQVFISDNESDRESIESFCEDDDDEDDNDTNNSGSDNGSDGYDTNPDEMAEELADLTIGMDYLTSIKKKVANSDDYGYGTATGEHKRKRGGNFHDTRHSTLSDIHIPRHGQCATPSKRQRYRQSQTACGAGYTDGFDGLDDRNTDDEEELFNFTEFANTPKRVITPRNIIAPTKGHILRKPRTPVHSFERSGGNKVTESRWSLSLSPTPSLLEFDFNSNRDKAIPSIEPSKRKLGYQSRK</sequence>
<evidence type="ECO:0000313" key="2">
    <source>
        <dbReference type="EMBL" id="KAF2713202.1"/>
    </source>
</evidence>
<feature type="compositionally biased region" description="Polar residues" evidence="1">
    <location>
        <begin position="105"/>
        <end position="118"/>
    </location>
</feature>
<feature type="region of interest" description="Disordered" evidence="1">
    <location>
        <begin position="282"/>
        <end position="374"/>
    </location>
</feature>
<feature type="compositionally biased region" description="Polar residues" evidence="1">
    <location>
        <begin position="194"/>
        <end position="204"/>
    </location>
</feature>
<feature type="region of interest" description="Disordered" evidence="1">
    <location>
        <begin position="194"/>
        <end position="232"/>
    </location>
</feature>
<evidence type="ECO:0000313" key="3">
    <source>
        <dbReference type="Proteomes" id="UP000799428"/>
    </source>
</evidence>
<feature type="compositionally biased region" description="Low complexity" evidence="1">
    <location>
        <begin position="357"/>
        <end position="371"/>
    </location>
</feature>
<feature type="compositionally biased region" description="Acidic residues" evidence="1">
    <location>
        <begin position="345"/>
        <end position="356"/>
    </location>
</feature>
<name>A0A6G1KL47_9PLEO</name>